<evidence type="ECO:0000256" key="1">
    <source>
        <dbReference type="SAM" id="MobiDB-lite"/>
    </source>
</evidence>
<dbReference type="SUPFAM" id="SSF63748">
    <property type="entry name" value="Tudor/PWWP/MBT"/>
    <property type="match status" value="1"/>
</dbReference>
<dbReference type="HOGENOM" id="CLU_019479_0_0_1"/>
<evidence type="ECO:0000313" key="3">
    <source>
        <dbReference type="EMBL" id="EGS23279.1"/>
    </source>
</evidence>
<organism evidence="4">
    <name type="scientific">Chaetomium thermophilum (strain DSM 1495 / CBS 144.50 / IMI 039719)</name>
    <name type="common">Thermochaetoides thermophila</name>
    <dbReference type="NCBI Taxonomy" id="759272"/>
    <lineage>
        <taxon>Eukaryota</taxon>
        <taxon>Fungi</taxon>
        <taxon>Dikarya</taxon>
        <taxon>Ascomycota</taxon>
        <taxon>Pezizomycotina</taxon>
        <taxon>Sordariomycetes</taxon>
        <taxon>Sordariomycetidae</taxon>
        <taxon>Sordariales</taxon>
        <taxon>Chaetomiaceae</taxon>
        <taxon>Thermochaetoides</taxon>
    </lineage>
</organism>
<dbReference type="OrthoDB" id="62853at2759"/>
<feature type="compositionally biased region" description="Basic and acidic residues" evidence="1">
    <location>
        <begin position="489"/>
        <end position="504"/>
    </location>
</feature>
<dbReference type="STRING" id="759272.G0S0B8"/>
<reference evidence="3 4" key="1">
    <citation type="journal article" date="2011" name="Cell">
        <title>Insight into structure and assembly of the nuclear pore complex by utilizing the genome of a eukaryotic thermophile.</title>
        <authorList>
            <person name="Amlacher S."/>
            <person name="Sarges P."/>
            <person name="Flemming D."/>
            <person name="van Noort V."/>
            <person name="Kunze R."/>
            <person name="Devos D.P."/>
            <person name="Arumugam M."/>
            <person name="Bork P."/>
            <person name="Hurt E."/>
        </authorList>
    </citation>
    <scope>NUCLEOTIDE SEQUENCE [LARGE SCALE GENOMIC DNA]</scope>
    <source>
        <strain evidence="4">DSM 1495 / CBS 144.50 / IMI 039719</strain>
    </source>
</reference>
<dbReference type="EMBL" id="GL988037">
    <property type="protein sequence ID" value="EGS23279.1"/>
    <property type="molecule type" value="Genomic_DNA"/>
</dbReference>
<feature type="compositionally biased region" description="Basic and acidic residues" evidence="1">
    <location>
        <begin position="347"/>
        <end position="378"/>
    </location>
</feature>
<dbReference type="Pfam" id="PF00855">
    <property type="entry name" value="PWWP"/>
    <property type="match status" value="1"/>
</dbReference>
<dbReference type="AlphaFoldDB" id="G0S0B8"/>
<feature type="compositionally biased region" description="Polar residues" evidence="1">
    <location>
        <begin position="313"/>
        <end position="322"/>
    </location>
</feature>
<dbReference type="KEGG" id="cthr:CTHT_0009460"/>
<evidence type="ECO:0000259" key="2">
    <source>
        <dbReference type="PROSITE" id="PS50812"/>
    </source>
</evidence>
<dbReference type="RefSeq" id="XP_006691470.1">
    <property type="nucleotide sequence ID" value="XM_006691407.1"/>
</dbReference>
<sequence>MSGDNAQTAPPSNEGAAPAVEKKENASATNQAEPTEKSAAEPKAAADTTAESDKAAEASAEKPAEEQGDRKPDAEMTDAVAPSETATDAAEGASQEKVEEAEDAAGASASKSKAKRKSIGAGESKGKKLNKKQSKQRVLHLDAKPGEHYFVKLKGHPQWPVIICDEDMLPASLLKTRPVTAKRADGSYREDFADGGKKVADRTFPVMYLETNEFGWVPNSELIDLDPATVLQDVKLDKMKKSLQAAYKLAAENHPLSYYKELLQSFQEDLIQQEKAKAAKAAAPKGKKGKATSEEDEDTLNRTESAKKPKIKLTTSSTPKANGSTAASKSSGKGAETKSAKSKTKKGKEEEKKVEKEPTTPKEPELTPEERHQKKEKEVLYLRHRLQKGLLTRDQAPKPEEMKLMSDYITKLESFPDLEVSIIRATKINKVLKAILKLESIPREEEFKFKARSQVLLDKWNKLLAVDGTPTAASASEVNGAKSSAKANGVKEKSESAEPKGKDEESNEVVEESKSETKVSAKSESASEAKSTSEEARILSSPPN</sequence>
<gene>
    <name evidence="3" type="ORF">CTHT_0009460</name>
</gene>
<name>G0S0B8_CHATD</name>
<feature type="compositionally biased region" description="Basic and acidic residues" evidence="1">
    <location>
        <begin position="51"/>
        <end position="74"/>
    </location>
</feature>
<evidence type="ECO:0000313" key="4">
    <source>
        <dbReference type="Proteomes" id="UP000008066"/>
    </source>
</evidence>
<dbReference type="PANTHER" id="PTHR22910">
    <property type="entry name" value="PROTEIN MGARP"/>
    <property type="match status" value="1"/>
</dbReference>
<feature type="domain" description="PWWP" evidence="2">
    <location>
        <begin position="145"/>
        <end position="228"/>
    </location>
</feature>
<feature type="region of interest" description="Disordered" evidence="1">
    <location>
        <begin position="1"/>
        <end position="136"/>
    </location>
</feature>
<protein>
    <submittedName>
        <fullName evidence="3">PWWP domain-containing protein</fullName>
    </submittedName>
</protein>
<dbReference type="PANTHER" id="PTHR22910:SF6">
    <property type="entry name" value="PROTEIN MGARP"/>
    <property type="match status" value="1"/>
</dbReference>
<dbReference type="eggNOG" id="ENOG502S12V">
    <property type="taxonomic scope" value="Eukaryota"/>
</dbReference>
<dbReference type="GO" id="GO:0005739">
    <property type="term" value="C:mitochondrion"/>
    <property type="evidence" value="ECO:0007669"/>
    <property type="project" value="InterPro"/>
</dbReference>
<dbReference type="InterPro" id="IPR000313">
    <property type="entry name" value="PWWP_dom"/>
</dbReference>
<dbReference type="InterPro" id="IPR026093">
    <property type="entry name" value="MGARP"/>
</dbReference>
<dbReference type="PROSITE" id="PS50812">
    <property type="entry name" value="PWWP"/>
    <property type="match status" value="1"/>
</dbReference>
<feature type="compositionally biased region" description="Polar residues" evidence="1">
    <location>
        <begin position="471"/>
        <end position="486"/>
    </location>
</feature>
<feature type="region of interest" description="Disordered" evidence="1">
    <location>
        <begin position="277"/>
        <end position="378"/>
    </location>
</feature>
<feature type="compositionally biased region" description="Basic residues" evidence="1">
    <location>
        <begin position="127"/>
        <end position="136"/>
    </location>
</feature>
<proteinExistence type="predicted"/>
<dbReference type="GeneID" id="18254984"/>
<accession>G0S0B8</accession>
<dbReference type="OMA" id="WPVIVCD"/>
<dbReference type="SMART" id="SM00293">
    <property type="entry name" value="PWWP"/>
    <property type="match status" value="1"/>
</dbReference>
<feature type="compositionally biased region" description="Low complexity" evidence="1">
    <location>
        <begin position="323"/>
        <end position="334"/>
    </location>
</feature>
<feature type="compositionally biased region" description="Polar residues" evidence="1">
    <location>
        <begin position="1"/>
        <end position="11"/>
    </location>
</feature>
<dbReference type="Proteomes" id="UP000008066">
    <property type="component" value="Unassembled WGS sequence"/>
</dbReference>
<feature type="region of interest" description="Disordered" evidence="1">
    <location>
        <begin position="471"/>
        <end position="544"/>
    </location>
</feature>
<feature type="compositionally biased region" description="Basic and acidic residues" evidence="1">
    <location>
        <begin position="511"/>
        <end position="537"/>
    </location>
</feature>
<keyword evidence="4" id="KW-1185">Reference proteome</keyword>
<dbReference type="Gene3D" id="2.30.30.140">
    <property type="match status" value="1"/>
</dbReference>